<dbReference type="Proteomes" id="UP000308697">
    <property type="component" value="Unassembled WGS sequence"/>
</dbReference>
<dbReference type="GO" id="GO:0006310">
    <property type="term" value="P:DNA recombination"/>
    <property type="evidence" value="ECO:0007669"/>
    <property type="project" value="UniProtKB-KW"/>
</dbReference>
<dbReference type="InterPro" id="IPR016194">
    <property type="entry name" value="SPOC-like_C_dom_sf"/>
</dbReference>
<dbReference type="RefSeq" id="WP_136738143.1">
    <property type="nucleotide sequence ID" value="NZ_SUMB01000001.1"/>
</dbReference>
<accession>A0A4U0NWN9</accession>
<reference evidence="4 5" key="1">
    <citation type="submission" date="2019-04" db="EMBL/GenBank/DDBJ databases">
        <title>Streptomyces piniterrae sp. nov., a heliquinomycin-producing actinomycete isolated from rhizosphere soil of Pinus yunnanensis.</title>
        <authorList>
            <person name="Zhuang X."/>
            <person name="Zhao J."/>
        </authorList>
    </citation>
    <scope>NUCLEOTIDE SEQUENCE [LARGE SCALE GENOMIC DNA]</scope>
    <source>
        <strain evidence="5">jys28</strain>
    </source>
</reference>
<dbReference type="PANTHER" id="PTHR41251:SF1">
    <property type="entry name" value="NON-HOMOLOGOUS END JOINING PROTEIN KU"/>
    <property type="match status" value="1"/>
</dbReference>
<dbReference type="EMBL" id="SUMB01000001">
    <property type="protein sequence ID" value="TJZ59191.1"/>
    <property type="molecule type" value="Genomic_DNA"/>
</dbReference>
<keyword evidence="1" id="KW-0238">DNA-binding</keyword>
<protein>
    <recommendedName>
        <fullName evidence="3">Ku domain-containing protein</fullName>
    </recommendedName>
</protein>
<evidence type="ECO:0000256" key="2">
    <source>
        <dbReference type="ARBA" id="ARBA00023172"/>
    </source>
</evidence>
<dbReference type="SUPFAM" id="SSF100939">
    <property type="entry name" value="SPOC domain-like"/>
    <property type="match status" value="1"/>
</dbReference>
<organism evidence="4 5">
    <name type="scientific">Streptomyces piniterrae</name>
    <dbReference type="NCBI Taxonomy" id="2571125"/>
    <lineage>
        <taxon>Bacteria</taxon>
        <taxon>Bacillati</taxon>
        <taxon>Actinomycetota</taxon>
        <taxon>Actinomycetes</taxon>
        <taxon>Kitasatosporales</taxon>
        <taxon>Streptomycetaceae</taxon>
        <taxon>Streptomyces</taxon>
    </lineage>
</organism>
<dbReference type="OrthoDB" id="9795084at2"/>
<name>A0A4U0NWN9_9ACTN</name>
<evidence type="ECO:0000313" key="5">
    <source>
        <dbReference type="Proteomes" id="UP000308697"/>
    </source>
</evidence>
<keyword evidence="2" id="KW-0233">DNA recombination</keyword>
<gene>
    <name evidence="4" type="ORF">FCH28_03615</name>
</gene>
<comment type="caution">
    <text evidence="4">The sequence shown here is derived from an EMBL/GenBank/DDBJ whole genome shotgun (WGS) entry which is preliminary data.</text>
</comment>
<evidence type="ECO:0000259" key="3">
    <source>
        <dbReference type="Pfam" id="PF02735"/>
    </source>
</evidence>
<dbReference type="InterPro" id="IPR006164">
    <property type="entry name" value="DNA_bd_Ku70/Ku80"/>
</dbReference>
<sequence>MRTAPSVSSMWSTVSWEIAADIAALPLPTNHVIDAVGFLDADQVDPLMYSRPYCLAAQGPISQRPYALLTEALACSGRLAVCKVPIRSIL</sequence>
<dbReference type="AlphaFoldDB" id="A0A4U0NWN9"/>
<dbReference type="Pfam" id="PF02735">
    <property type="entry name" value="Ku"/>
    <property type="match status" value="1"/>
</dbReference>
<evidence type="ECO:0000256" key="1">
    <source>
        <dbReference type="ARBA" id="ARBA00023125"/>
    </source>
</evidence>
<dbReference type="InterPro" id="IPR009187">
    <property type="entry name" value="Prok_Ku"/>
</dbReference>
<feature type="domain" description="Ku" evidence="3">
    <location>
        <begin position="20"/>
        <end position="87"/>
    </location>
</feature>
<keyword evidence="5" id="KW-1185">Reference proteome</keyword>
<dbReference type="PANTHER" id="PTHR41251">
    <property type="entry name" value="NON-HOMOLOGOUS END JOINING PROTEIN KU"/>
    <property type="match status" value="1"/>
</dbReference>
<dbReference type="GO" id="GO:0006303">
    <property type="term" value="P:double-strand break repair via nonhomologous end joining"/>
    <property type="evidence" value="ECO:0007669"/>
    <property type="project" value="InterPro"/>
</dbReference>
<evidence type="ECO:0000313" key="4">
    <source>
        <dbReference type="EMBL" id="TJZ59191.1"/>
    </source>
</evidence>
<dbReference type="GO" id="GO:0003690">
    <property type="term" value="F:double-stranded DNA binding"/>
    <property type="evidence" value="ECO:0007669"/>
    <property type="project" value="TreeGrafter"/>
</dbReference>
<proteinExistence type="predicted"/>